<dbReference type="AlphaFoldDB" id="A0A1G1WP40"/>
<organism evidence="1 2">
    <name type="scientific">Candidatus Woykebacteria bacterium RIFCSPHIGHO2_12_FULL_45_10</name>
    <dbReference type="NCBI Taxonomy" id="1802603"/>
    <lineage>
        <taxon>Bacteria</taxon>
        <taxon>Candidatus Woykeibacteriota</taxon>
    </lineage>
</organism>
<reference evidence="1 2" key="1">
    <citation type="journal article" date="2016" name="Nat. Commun.">
        <title>Thousands of microbial genomes shed light on interconnected biogeochemical processes in an aquifer system.</title>
        <authorList>
            <person name="Anantharaman K."/>
            <person name="Brown C.T."/>
            <person name="Hug L.A."/>
            <person name="Sharon I."/>
            <person name="Castelle C.J."/>
            <person name="Probst A.J."/>
            <person name="Thomas B.C."/>
            <person name="Singh A."/>
            <person name="Wilkins M.J."/>
            <person name="Karaoz U."/>
            <person name="Brodie E.L."/>
            <person name="Williams K.H."/>
            <person name="Hubbard S.S."/>
            <person name="Banfield J.F."/>
        </authorList>
    </citation>
    <scope>NUCLEOTIDE SEQUENCE [LARGE SCALE GENOMIC DNA]</scope>
</reference>
<sequence>MVNQRGINSLYRERLKGAPEWFGLAGLTMVVAELQPKRLVLINVGKETESTNLRLSITPQGLNPWHQPTWELSWRVKYVTTYQNIQVQGTMVVTESCLRAAFRLPKGATRGAADWARSLHYGYGGVFERKGDYLNIPSENHYYSSAPSLSVFITEEIQKALYELLDRSRKGA</sequence>
<evidence type="ECO:0000313" key="2">
    <source>
        <dbReference type="Proteomes" id="UP000178068"/>
    </source>
</evidence>
<gene>
    <name evidence="1" type="ORF">A3F35_01060</name>
</gene>
<name>A0A1G1WP40_9BACT</name>
<proteinExistence type="predicted"/>
<comment type="caution">
    <text evidence="1">The sequence shown here is derived from an EMBL/GenBank/DDBJ whole genome shotgun (WGS) entry which is preliminary data.</text>
</comment>
<protein>
    <submittedName>
        <fullName evidence="1">Uncharacterized protein</fullName>
    </submittedName>
</protein>
<dbReference type="EMBL" id="MHCZ01000031">
    <property type="protein sequence ID" value="OGY29453.1"/>
    <property type="molecule type" value="Genomic_DNA"/>
</dbReference>
<dbReference type="Proteomes" id="UP000178068">
    <property type="component" value="Unassembled WGS sequence"/>
</dbReference>
<evidence type="ECO:0000313" key="1">
    <source>
        <dbReference type="EMBL" id="OGY29453.1"/>
    </source>
</evidence>
<accession>A0A1G1WP40</accession>